<dbReference type="Pfam" id="PF22697">
    <property type="entry name" value="SOS1_NGEF_PH"/>
    <property type="match status" value="1"/>
</dbReference>
<organism evidence="2 3">
    <name type="scientific">Meloidogyne javanica</name>
    <name type="common">Root-knot nematode worm</name>
    <dbReference type="NCBI Taxonomy" id="6303"/>
    <lineage>
        <taxon>Eukaryota</taxon>
        <taxon>Metazoa</taxon>
        <taxon>Ecdysozoa</taxon>
        <taxon>Nematoda</taxon>
        <taxon>Chromadorea</taxon>
        <taxon>Rhabditida</taxon>
        <taxon>Tylenchina</taxon>
        <taxon>Tylenchomorpha</taxon>
        <taxon>Tylenchoidea</taxon>
        <taxon>Meloidogynidae</taxon>
        <taxon>Meloidogyninae</taxon>
        <taxon>Meloidogyne</taxon>
        <taxon>Meloidogyne incognita group</taxon>
    </lineage>
</organism>
<dbReference type="InterPro" id="IPR055251">
    <property type="entry name" value="SOS1_NGEF_PH"/>
</dbReference>
<evidence type="ECO:0000313" key="3">
    <source>
        <dbReference type="WBParaSite" id="scaffold9576_cov142.g14092"/>
    </source>
</evidence>
<dbReference type="Gene3D" id="2.30.29.30">
    <property type="entry name" value="Pleckstrin-homology domain (PH domain)/Phosphotyrosine-binding domain (PTB)"/>
    <property type="match status" value="1"/>
</dbReference>
<evidence type="ECO:0000313" key="2">
    <source>
        <dbReference type="Proteomes" id="UP000887561"/>
    </source>
</evidence>
<protein>
    <recommendedName>
        <fullName evidence="1">SOS1/NGEF-like PH domain-containing protein</fullName>
    </recommendedName>
</protein>
<evidence type="ECO:0000259" key="1">
    <source>
        <dbReference type="Pfam" id="PF22697"/>
    </source>
</evidence>
<proteinExistence type="predicted"/>
<feature type="domain" description="SOS1/NGEF-like PH" evidence="1">
    <location>
        <begin position="6"/>
        <end position="75"/>
    </location>
</feature>
<dbReference type="InterPro" id="IPR011993">
    <property type="entry name" value="PH-like_dom_sf"/>
</dbReference>
<dbReference type="Proteomes" id="UP000887561">
    <property type="component" value="Unplaced"/>
</dbReference>
<sequence>GPNLIESNHRLLINGELQCRALWNGQLQWSKNGLIIYLFDQTIVLCKRDVLRRSNLIFKERMGMGGTTLYDLHDGKGVLAFFYFEGFFEWFLEG</sequence>
<reference evidence="3" key="1">
    <citation type="submission" date="2022-11" db="UniProtKB">
        <authorList>
            <consortium name="WormBaseParasite"/>
        </authorList>
    </citation>
    <scope>IDENTIFICATION</scope>
</reference>
<name>A0A915NET3_MELJA</name>
<dbReference type="WBParaSite" id="scaffold9576_cov142.g14092">
    <property type="protein sequence ID" value="scaffold9576_cov142.g14092"/>
    <property type="gene ID" value="scaffold9576_cov142.g14092"/>
</dbReference>
<dbReference type="AlphaFoldDB" id="A0A915NET3"/>
<keyword evidence="2" id="KW-1185">Reference proteome</keyword>
<accession>A0A915NET3</accession>
<dbReference type="SUPFAM" id="SSF50729">
    <property type="entry name" value="PH domain-like"/>
    <property type="match status" value="1"/>
</dbReference>